<protein>
    <recommendedName>
        <fullName evidence="1">DUF6473 domain-containing protein</fullName>
    </recommendedName>
</protein>
<dbReference type="Proteomes" id="UP000194664">
    <property type="component" value="Unassembled WGS sequence"/>
</dbReference>
<dbReference type="OrthoDB" id="7838347at2"/>
<comment type="caution">
    <text evidence="2">The sequence shown here is derived from an EMBL/GenBank/DDBJ whole genome shotgun (WGS) entry which is preliminary data.</text>
</comment>
<organism evidence="2 3">
    <name type="scientific">Marivivens niveibacter</name>
    <dbReference type="NCBI Taxonomy" id="1930667"/>
    <lineage>
        <taxon>Bacteria</taxon>
        <taxon>Pseudomonadati</taxon>
        <taxon>Pseudomonadota</taxon>
        <taxon>Alphaproteobacteria</taxon>
        <taxon>Rhodobacterales</taxon>
        <taxon>Paracoccaceae</taxon>
        <taxon>Marivivens group</taxon>
        <taxon>Marivivens</taxon>
    </lineage>
</organism>
<dbReference type="Pfam" id="PF20078">
    <property type="entry name" value="DUF6473"/>
    <property type="match status" value="1"/>
</dbReference>
<dbReference type="AlphaFoldDB" id="A0A251WZ87"/>
<dbReference type="InterPro" id="IPR045524">
    <property type="entry name" value="DUF6473"/>
</dbReference>
<gene>
    <name evidence="2" type="ORF">BVC71_06235</name>
</gene>
<name>A0A251WZ87_9RHOB</name>
<dbReference type="EMBL" id="MSPP01000002">
    <property type="protein sequence ID" value="OUD09448.1"/>
    <property type="molecule type" value="Genomic_DNA"/>
</dbReference>
<evidence type="ECO:0000313" key="3">
    <source>
        <dbReference type="Proteomes" id="UP000194664"/>
    </source>
</evidence>
<accession>A0A251WZ87</accession>
<proteinExistence type="predicted"/>
<evidence type="ECO:0000313" key="2">
    <source>
        <dbReference type="EMBL" id="OUD09448.1"/>
    </source>
</evidence>
<dbReference type="RefSeq" id="WP_086450796.1">
    <property type="nucleotide sequence ID" value="NZ_MSPP01000002.1"/>
</dbReference>
<feature type="domain" description="DUF6473" evidence="1">
    <location>
        <begin position="1"/>
        <end position="278"/>
    </location>
</feature>
<sequence>MKFESLSDSAIDYTPCRYGSSRLFFRGPKRDLNQPYAAFMGGTDVYGRYMKTPVSDLVERATGMTCVNFGVPNASIDAYFRDGVSMGLGRRAEVTFFHITGAHNLSNRFYQVHPRRNDRFLQASSVLRALYDDVDFTDFAFTRHLLQALYEKSAAKFDIVVHELQTAWVSRMRSVLDQLNTKVVLVWWSERPLTNDSWDTADDPFKGDQLFINKNMVDQLTDKARDVVELRPSLRARQNRTSGMQIPMTQISAADEQLSFLAHSEAAQALTPVLGRMMQKGPA</sequence>
<evidence type="ECO:0000259" key="1">
    <source>
        <dbReference type="Pfam" id="PF20078"/>
    </source>
</evidence>
<reference evidence="2 3" key="1">
    <citation type="submission" date="2016-12" db="EMBL/GenBank/DDBJ databases">
        <title>The draft genome sequence of HSLHS2.</title>
        <authorList>
            <person name="Hu D."/>
            <person name="Wang L."/>
            <person name="Shao Z."/>
        </authorList>
    </citation>
    <scope>NUCLEOTIDE SEQUENCE [LARGE SCALE GENOMIC DNA]</scope>
    <source>
        <strain evidence="2">MCCC 1A06712</strain>
    </source>
</reference>
<keyword evidence="3" id="KW-1185">Reference proteome</keyword>